<name>A0ACC0P2X8_RHOML</name>
<keyword evidence="2" id="KW-1185">Reference proteome</keyword>
<gene>
    <name evidence="1" type="ORF">RHMOL_Rhmol04G0211800</name>
</gene>
<reference evidence="1" key="1">
    <citation type="submission" date="2022-02" db="EMBL/GenBank/DDBJ databases">
        <title>Plant Genome Project.</title>
        <authorList>
            <person name="Zhang R.-G."/>
        </authorList>
    </citation>
    <scope>NUCLEOTIDE SEQUENCE</scope>
    <source>
        <strain evidence="1">AT1</strain>
    </source>
</reference>
<proteinExistence type="predicted"/>
<sequence>MDSSETPGADHSSRIEVTLPPIAPEGVTMAEVVPETAGVSDHAALAEEATATAPAAAVVGSGDDDGGSAVLAGYGQETETPGAVGLRGGAEVSGRSEVVVGVEERTPEGPGGGSLDQVVEEVETSPVREPRTDLGKAPIIADDRR</sequence>
<evidence type="ECO:0000313" key="1">
    <source>
        <dbReference type="EMBL" id="KAI8559901.1"/>
    </source>
</evidence>
<organism evidence="1 2">
    <name type="scientific">Rhododendron molle</name>
    <name type="common">Chinese azalea</name>
    <name type="synonym">Azalea mollis</name>
    <dbReference type="NCBI Taxonomy" id="49168"/>
    <lineage>
        <taxon>Eukaryota</taxon>
        <taxon>Viridiplantae</taxon>
        <taxon>Streptophyta</taxon>
        <taxon>Embryophyta</taxon>
        <taxon>Tracheophyta</taxon>
        <taxon>Spermatophyta</taxon>
        <taxon>Magnoliopsida</taxon>
        <taxon>eudicotyledons</taxon>
        <taxon>Gunneridae</taxon>
        <taxon>Pentapetalae</taxon>
        <taxon>asterids</taxon>
        <taxon>Ericales</taxon>
        <taxon>Ericaceae</taxon>
        <taxon>Ericoideae</taxon>
        <taxon>Rhodoreae</taxon>
        <taxon>Rhododendron</taxon>
    </lineage>
</organism>
<dbReference type="Proteomes" id="UP001062846">
    <property type="component" value="Chromosome 4"/>
</dbReference>
<comment type="caution">
    <text evidence="1">The sequence shown here is derived from an EMBL/GenBank/DDBJ whole genome shotgun (WGS) entry which is preliminary data.</text>
</comment>
<protein>
    <submittedName>
        <fullName evidence="1">Uncharacterized protein</fullName>
    </submittedName>
</protein>
<accession>A0ACC0P2X8</accession>
<dbReference type="EMBL" id="CM046391">
    <property type="protein sequence ID" value="KAI8559901.1"/>
    <property type="molecule type" value="Genomic_DNA"/>
</dbReference>
<evidence type="ECO:0000313" key="2">
    <source>
        <dbReference type="Proteomes" id="UP001062846"/>
    </source>
</evidence>